<dbReference type="InterPro" id="IPR027417">
    <property type="entry name" value="P-loop_NTPase"/>
</dbReference>
<name>A0A1W1WS91_9BACT</name>
<accession>A0A1W1WS91</accession>
<dbReference type="AlphaFoldDB" id="A0A1W1WS91"/>
<sequence length="46" mass="5215">NNDEALTTAVLDRLIHHSHILNIQGESYRLKQKRKAGVLTGLDNNF</sequence>
<evidence type="ECO:0000259" key="1">
    <source>
        <dbReference type="Pfam" id="PF01695"/>
    </source>
</evidence>
<reference evidence="3" key="1">
    <citation type="submission" date="2017-04" db="EMBL/GenBank/DDBJ databases">
        <authorList>
            <person name="Varghese N."/>
            <person name="Submissions S."/>
        </authorList>
    </citation>
    <scope>NUCLEOTIDE SEQUENCE [LARGE SCALE GENOMIC DNA]</scope>
    <source>
        <strain evidence="3">DSM 16512</strain>
    </source>
</reference>
<organism evidence="2 3">
    <name type="scientific">Nitratiruptor tergarcus DSM 16512</name>
    <dbReference type="NCBI Taxonomy" id="1069081"/>
    <lineage>
        <taxon>Bacteria</taxon>
        <taxon>Pseudomonadati</taxon>
        <taxon>Campylobacterota</taxon>
        <taxon>Epsilonproteobacteria</taxon>
        <taxon>Nautiliales</taxon>
        <taxon>Nitratiruptoraceae</taxon>
        <taxon>Nitratiruptor</taxon>
    </lineage>
</organism>
<dbReference type="Proteomes" id="UP000192602">
    <property type="component" value="Unassembled WGS sequence"/>
</dbReference>
<keyword evidence="3" id="KW-1185">Reference proteome</keyword>
<evidence type="ECO:0000313" key="2">
    <source>
        <dbReference type="EMBL" id="SMC09075.1"/>
    </source>
</evidence>
<feature type="domain" description="IstB-like ATP-binding" evidence="1">
    <location>
        <begin position="2"/>
        <end position="36"/>
    </location>
</feature>
<dbReference type="STRING" id="1069081.SAMN05660197_0871"/>
<dbReference type="RefSeq" id="WP_231988961.1">
    <property type="nucleotide sequence ID" value="NZ_FWWZ01000001.1"/>
</dbReference>
<dbReference type="Pfam" id="PF01695">
    <property type="entry name" value="IstB_IS21"/>
    <property type="match status" value="1"/>
</dbReference>
<dbReference type="InterPro" id="IPR002611">
    <property type="entry name" value="IstB_ATP-bd"/>
</dbReference>
<dbReference type="Gene3D" id="3.40.50.300">
    <property type="entry name" value="P-loop containing nucleotide triphosphate hydrolases"/>
    <property type="match status" value="1"/>
</dbReference>
<evidence type="ECO:0000313" key="3">
    <source>
        <dbReference type="Proteomes" id="UP000192602"/>
    </source>
</evidence>
<dbReference type="GO" id="GO:0005524">
    <property type="term" value="F:ATP binding"/>
    <property type="evidence" value="ECO:0007669"/>
    <property type="project" value="InterPro"/>
</dbReference>
<proteinExistence type="predicted"/>
<dbReference type="EMBL" id="FWWZ01000001">
    <property type="protein sequence ID" value="SMC09075.1"/>
    <property type="molecule type" value="Genomic_DNA"/>
</dbReference>
<protein>
    <recommendedName>
        <fullName evidence="1">IstB-like ATP-binding domain-containing protein</fullName>
    </recommendedName>
</protein>
<feature type="non-terminal residue" evidence="2">
    <location>
        <position position="1"/>
    </location>
</feature>
<gene>
    <name evidence="2" type="ORF">SAMN05660197_0871</name>
</gene>